<dbReference type="Proteomes" id="UP000193719">
    <property type="component" value="Unassembled WGS sequence"/>
</dbReference>
<protein>
    <submittedName>
        <fullName evidence="1">Uncharacterized protein</fullName>
    </submittedName>
</protein>
<keyword evidence="2" id="KW-1185">Reference proteome</keyword>
<gene>
    <name evidence="1" type="ORF">BCR36DRAFT_373588</name>
</gene>
<comment type="caution">
    <text evidence="1">The sequence shown here is derived from an EMBL/GenBank/DDBJ whole genome shotgun (WGS) entry which is preliminary data.</text>
</comment>
<proteinExistence type="predicted"/>
<organism evidence="1 2">
    <name type="scientific">Piromyces finnis</name>
    <dbReference type="NCBI Taxonomy" id="1754191"/>
    <lineage>
        <taxon>Eukaryota</taxon>
        <taxon>Fungi</taxon>
        <taxon>Fungi incertae sedis</taxon>
        <taxon>Chytridiomycota</taxon>
        <taxon>Chytridiomycota incertae sedis</taxon>
        <taxon>Neocallimastigomycetes</taxon>
        <taxon>Neocallimastigales</taxon>
        <taxon>Neocallimastigaceae</taxon>
        <taxon>Piromyces</taxon>
    </lineage>
</organism>
<sequence>MVVRNYLLNTQKYYEISKNIDASLSVGIQLVNAEAITDCSGSYNEEGNYYSSGTINCYCIKDSLILGVIIDETDCEEIVKNEVVIFKGNQKVNLIAGAKVSIFGTCSANEAGKLIETDANNTKFCLGVKGNGNTTINIGIIAVDKKYISGNVNNNIFDIAVENVIENVTDNTITLDRSVSGTTSVKNFLVKKHNNRLVILQSVIYSCKMKHRINNQ</sequence>
<evidence type="ECO:0000313" key="2">
    <source>
        <dbReference type="Proteomes" id="UP000193719"/>
    </source>
</evidence>
<reference evidence="1 2" key="2">
    <citation type="submission" date="2016-08" db="EMBL/GenBank/DDBJ databases">
        <title>Pervasive Adenine N6-methylation of Active Genes in Fungi.</title>
        <authorList>
            <consortium name="DOE Joint Genome Institute"/>
            <person name="Mondo S.J."/>
            <person name="Dannebaum R.O."/>
            <person name="Kuo R.C."/>
            <person name="Labutti K."/>
            <person name="Haridas S."/>
            <person name="Kuo A."/>
            <person name="Salamov A."/>
            <person name="Ahrendt S.R."/>
            <person name="Lipzen A."/>
            <person name="Sullivan W."/>
            <person name="Andreopoulos W.B."/>
            <person name="Clum A."/>
            <person name="Lindquist E."/>
            <person name="Daum C."/>
            <person name="Ramamoorthy G.K."/>
            <person name="Gryganskyi A."/>
            <person name="Culley D."/>
            <person name="Magnuson J.K."/>
            <person name="James T.Y."/>
            <person name="O'Malley M.A."/>
            <person name="Stajich J.E."/>
            <person name="Spatafora J.W."/>
            <person name="Visel A."/>
            <person name="Grigoriev I.V."/>
        </authorList>
    </citation>
    <scope>NUCLEOTIDE SEQUENCE [LARGE SCALE GENOMIC DNA]</scope>
    <source>
        <strain evidence="2">finn</strain>
    </source>
</reference>
<dbReference type="EMBL" id="MCFH01000049">
    <property type="protein sequence ID" value="ORX43937.1"/>
    <property type="molecule type" value="Genomic_DNA"/>
</dbReference>
<accession>A0A1Y1V0E5</accession>
<dbReference type="AlphaFoldDB" id="A0A1Y1V0E5"/>
<reference evidence="1 2" key="1">
    <citation type="submission" date="2016-08" db="EMBL/GenBank/DDBJ databases">
        <title>Genomes of anaerobic fungi encode conserved fungal cellulosomes for biomass hydrolysis.</title>
        <authorList>
            <consortium name="DOE Joint Genome Institute"/>
            <person name="Haitjema C.H."/>
            <person name="Gilmore S.P."/>
            <person name="Henske J.K."/>
            <person name="Solomon K.V."/>
            <person name="De Groot R."/>
            <person name="Kuo A."/>
            <person name="Mondo S.J."/>
            <person name="Salamov A.A."/>
            <person name="Labutti K."/>
            <person name="Zhao Z."/>
            <person name="Chiniquy J."/>
            <person name="Barry K."/>
            <person name="Brewer H.M."/>
            <person name="Purvine S.O."/>
            <person name="Wright A.T."/>
            <person name="Boxma B."/>
            <person name="Van Alen T."/>
            <person name="Hackstein J.H."/>
            <person name="Baker S.E."/>
            <person name="Grigoriev I.V."/>
            <person name="O'Malley M.A."/>
        </authorList>
    </citation>
    <scope>NUCLEOTIDE SEQUENCE [LARGE SCALE GENOMIC DNA]</scope>
    <source>
        <strain evidence="2">finn</strain>
    </source>
</reference>
<evidence type="ECO:0000313" key="1">
    <source>
        <dbReference type="EMBL" id="ORX43937.1"/>
    </source>
</evidence>
<name>A0A1Y1V0E5_9FUNG</name>